<dbReference type="InterPro" id="IPR000808">
    <property type="entry name" value="Mrp-like_CS"/>
</dbReference>
<sequence>MTDKLVTSIYDVTKSFKDPITNIKLNQDNKNINIVCKDGKAFISLNIDSKFQNQYQNLIADLKKSIQKIDDILSVNVVLTSEKLNEQDNKQDWRFKIKSKNIIAIASGKGGVGKSTFAVNYAVALKNIGYKVGILDADIYGPSVPRMMGISGKPQANDDNKLVPLESYGVKCMSIGFLISVDTPAIWRGPMVMKALEQMFNGVEWGELDYLVIDLPPGTGDAQLTLAQSSKLSGSIIISTPQDVALIDARKGINMFNKVNVPVLGIVENMSYFICDSCNQRHEIFSNGSVKKEAEIFEIDFLGEIPINKNLRILSDEGRPACIADPNGDIANIYSSIATKIHQKIN</sequence>
<dbReference type="PANTHER" id="PTHR42961">
    <property type="entry name" value="IRON-SULFUR PROTEIN NUBPL"/>
    <property type="match status" value="1"/>
</dbReference>
<dbReference type="GO" id="GO:0005524">
    <property type="term" value="F:ATP binding"/>
    <property type="evidence" value="ECO:0007669"/>
    <property type="project" value="UniProtKB-KW"/>
</dbReference>
<dbReference type="CDD" id="cd02037">
    <property type="entry name" value="Mrp_NBP35"/>
    <property type="match status" value="1"/>
</dbReference>
<reference evidence="6" key="1">
    <citation type="submission" date="2018-05" db="EMBL/GenBank/DDBJ databases">
        <authorList>
            <person name="Lanie J.A."/>
            <person name="Ng W.-L."/>
            <person name="Kazmierczak K.M."/>
            <person name="Andrzejewski T.M."/>
            <person name="Davidsen T.M."/>
            <person name="Wayne K.J."/>
            <person name="Tettelin H."/>
            <person name="Glass J.I."/>
            <person name="Rusch D."/>
            <person name="Podicherti R."/>
            <person name="Tsui H.-C.T."/>
            <person name="Winkler M.E."/>
        </authorList>
    </citation>
    <scope>NUCLEOTIDE SEQUENCE</scope>
</reference>
<evidence type="ECO:0000256" key="3">
    <source>
        <dbReference type="ARBA" id="ARBA00022840"/>
    </source>
</evidence>
<dbReference type="GO" id="GO:0016226">
    <property type="term" value="P:iron-sulfur cluster assembly"/>
    <property type="evidence" value="ECO:0007669"/>
    <property type="project" value="InterPro"/>
</dbReference>
<keyword evidence="4" id="KW-0408">Iron</keyword>
<dbReference type="GO" id="GO:0046872">
    <property type="term" value="F:metal ion binding"/>
    <property type="evidence" value="ECO:0007669"/>
    <property type="project" value="UniProtKB-KW"/>
</dbReference>
<evidence type="ECO:0000256" key="4">
    <source>
        <dbReference type="ARBA" id="ARBA00023004"/>
    </source>
</evidence>
<dbReference type="PROSITE" id="PS01215">
    <property type="entry name" value="MRP"/>
    <property type="match status" value="1"/>
</dbReference>
<dbReference type="Gene3D" id="3.40.50.300">
    <property type="entry name" value="P-loop containing nucleotide triphosphate hydrolases"/>
    <property type="match status" value="1"/>
</dbReference>
<protein>
    <recommendedName>
        <fullName evidence="7">MIP18 family-like domain-containing protein</fullName>
    </recommendedName>
</protein>
<name>A0A381XLD5_9ZZZZ</name>
<keyword evidence="2" id="KW-0547">Nucleotide-binding</keyword>
<dbReference type="GO" id="GO:0140663">
    <property type="term" value="F:ATP-dependent FeS chaperone activity"/>
    <property type="evidence" value="ECO:0007669"/>
    <property type="project" value="InterPro"/>
</dbReference>
<dbReference type="PANTHER" id="PTHR42961:SF2">
    <property type="entry name" value="IRON-SULFUR PROTEIN NUBPL"/>
    <property type="match status" value="1"/>
</dbReference>
<dbReference type="InterPro" id="IPR033756">
    <property type="entry name" value="YlxH/NBP35"/>
</dbReference>
<dbReference type="InterPro" id="IPR027417">
    <property type="entry name" value="P-loop_NTPase"/>
</dbReference>
<dbReference type="FunFam" id="3.40.50.300:FF:001278">
    <property type="entry name" value="Iron-sulfur cluster carrier protein"/>
    <property type="match status" value="1"/>
</dbReference>
<evidence type="ECO:0000256" key="1">
    <source>
        <dbReference type="ARBA" id="ARBA00022723"/>
    </source>
</evidence>
<dbReference type="HAMAP" id="MF_02040">
    <property type="entry name" value="Mrp_NBP35"/>
    <property type="match status" value="1"/>
</dbReference>
<keyword evidence="5" id="KW-0411">Iron-sulfur</keyword>
<gene>
    <name evidence="6" type="ORF">METZ01_LOCUS118438</name>
</gene>
<dbReference type="SUPFAM" id="SSF52540">
    <property type="entry name" value="P-loop containing nucleoside triphosphate hydrolases"/>
    <property type="match status" value="1"/>
</dbReference>
<dbReference type="InterPro" id="IPR019591">
    <property type="entry name" value="Mrp/NBP35_ATP-bd"/>
</dbReference>
<dbReference type="Pfam" id="PF10609">
    <property type="entry name" value="ParA"/>
    <property type="match status" value="1"/>
</dbReference>
<dbReference type="InterPro" id="IPR044304">
    <property type="entry name" value="NUBPL-like"/>
</dbReference>
<keyword evidence="3" id="KW-0067">ATP-binding</keyword>
<evidence type="ECO:0000256" key="2">
    <source>
        <dbReference type="ARBA" id="ARBA00022741"/>
    </source>
</evidence>
<dbReference type="AlphaFoldDB" id="A0A381XLD5"/>
<evidence type="ECO:0008006" key="7">
    <source>
        <dbReference type="Google" id="ProtNLM"/>
    </source>
</evidence>
<dbReference type="GO" id="GO:0051539">
    <property type="term" value="F:4 iron, 4 sulfur cluster binding"/>
    <property type="evidence" value="ECO:0007669"/>
    <property type="project" value="TreeGrafter"/>
</dbReference>
<proteinExistence type="inferred from homology"/>
<keyword evidence="1" id="KW-0479">Metal-binding</keyword>
<evidence type="ECO:0000256" key="5">
    <source>
        <dbReference type="ARBA" id="ARBA00023014"/>
    </source>
</evidence>
<dbReference type="EMBL" id="UINC01015601">
    <property type="protein sequence ID" value="SVA65584.1"/>
    <property type="molecule type" value="Genomic_DNA"/>
</dbReference>
<organism evidence="6">
    <name type="scientific">marine metagenome</name>
    <dbReference type="NCBI Taxonomy" id="408172"/>
    <lineage>
        <taxon>unclassified sequences</taxon>
        <taxon>metagenomes</taxon>
        <taxon>ecological metagenomes</taxon>
    </lineage>
</organism>
<accession>A0A381XLD5</accession>
<evidence type="ECO:0000313" key="6">
    <source>
        <dbReference type="EMBL" id="SVA65584.1"/>
    </source>
</evidence>